<dbReference type="SUPFAM" id="SSF54913">
    <property type="entry name" value="GlnB-like"/>
    <property type="match status" value="1"/>
</dbReference>
<name>A0AAP2DAF3_9BACT</name>
<dbReference type="AlphaFoldDB" id="A0AAP2DAF3"/>
<organism evidence="2 3">
    <name type="scientific">Dawidia soli</name>
    <dbReference type="NCBI Taxonomy" id="2782352"/>
    <lineage>
        <taxon>Bacteria</taxon>
        <taxon>Pseudomonadati</taxon>
        <taxon>Bacteroidota</taxon>
        <taxon>Cytophagia</taxon>
        <taxon>Cytophagales</taxon>
        <taxon>Chryseotaleaceae</taxon>
        <taxon>Dawidia</taxon>
    </lineage>
</organism>
<gene>
    <name evidence="2" type="ORF">KK078_12975</name>
</gene>
<dbReference type="RefSeq" id="WP_254090708.1">
    <property type="nucleotide sequence ID" value="NZ_JAHESC010000017.1"/>
</dbReference>
<dbReference type="EMBL" id="JAHESC010000017">
    <property type="protein sequence ID" value="MBT1687476.1"/>
    <property type="molecule type" value="Genomic_DNA"/>
</dbReference>
<dbReference type="Proteomes" id="UP001319180">
    <property type="component" value="Unassembled WGS sequence"/>
</dbReference>
<reference evidence="2 3" key="1">
    <citation type="submission" date="2021-05" db="EMBL/GenBank/DDBJ databases">
        <title>A Polyphasic approach of four new species of the genus Ohtaekwangia: Ohtaekwangia histidinii sp. nov., Ohtaekwangia cretensis sp. nov., Ohtaekwangia indiensis sp. nov., Ohtaekwangia reichenbachii sp. nov. from diverse environment.</title>
        <authorList>
            <person name="Octaviana S."/>
        </authorList>
    </citation>
    <scope>NUCLEOTIDE SEQUENCE [LARGE SCALE GENOMIC DNA]</scope>
    <source>
        <strain evidence="2 3">PWU37</strain>
    </source>
</reference>
<evidence type="ECO:0000313" key="2">
    <source>
        <dbReference type="EMBL" id="MBT1687476.1"/>
    </source>
</evidence>
<dbReference type="Gene3D" id="3.30.70.790">
    <property type="entry name" value="UreE, C-terminal domain"/>
    <property type="match status" value="1"/>
</dbReference>
<feature type="domain" description="DUF2007" evidence="1">
    <location>
        <begin position="39"/>
        <end position="98"/>
    </location>
</feature>
<proteinExistence type="predicted"/>
<evidence type="ECO:0000259" key="1">
    <source>
        <dbReference type="Pfam" id="PF09413"/>
    </source>
</evidence>
<evidence type="ECO:0000313" key="3">
    <source>
        <dbReference type="Proteomes" id="UP001319180"/>
    </source>
</evidence>
<comment type="caution">
    <text evidence="2">The sequence shown here is derived from an EMBL/GenBank/DDBJ whole genome shotgun (WGS) entry which is preliminary data.</text>
</comment>
<dbReference type="InterPro" id="IPR011322">
    <property type="entry name" value="N-reg_PII-like_a/b"/>
</dbReference>
<dbReference type="InterPro" id="IPR018551">
    <property type="entry name" value="DUF2007"/>
</dbReference>
<accession>A0AAP2DAF3</accession>
<keyword evidence="3" id="KW-1185">Reference proteome</keyword>
<sequence>MIWLYPARSELICLFCCKVFILENNLPAMETRGTIVAFLEFNHAIEANLAKTKLDAYGIPCFLTEENLSNLYPGQPFAAFRVRLHLFAEDAERARQVLDGGNMQLSEDSTPRCPACQSISLERDFPQKLHDTFLTGLRVLFFGIFSPQEKIYRCRDCHHEFTG</sequence>
<protein>
    <submittedName>
        <fullName evidence="2">DUF2007 domain-containing protein</fullName>
    </submittedName>
</protein>
<dbReference type="Pfam" id="PF09413">
    <property type="entry name" value="DUF2007"/>
    <property type="match status" value="1"/>
</dbReference>